<dbReference type="Proteomes" id="UP000689195">
    <property type="component" value="Unassembled WGS sequence"/>
</dbReference>
<accession>A0A8S1XPS5</accession>
<dbReference type="OrthoDB" id="10679925at2759"/>
<proteinExistence type="predicted"/>
<organism evidence="1 2">
    <name type="scientific">Paramecium pentaurelia</name>
    <dbReference type="NCBI Taxonomy" id="43138"/>
    <lineage>
        <taxon>Eukaryota</taxon>
        <taxon>Sar</taxon>
        <taxon>Alveolata</taxon>
        <taxon>Ciliophora</taxon>
        <taxon>Intramacronucleata</taxon>
        <taxon>Oligohymenophorea</taxon>
        <taxon>Peniculida</taxon>
        <taxon>Parameciidae</taxon>
        <taxon>Paramecium</taxon>
    </lineage>
</organism>
<gene>
    <name evidence="1" type="ORF">PPENT_87.1.T1310165</name>
</gene>
<dbReference type="AlphaFoldDB" id="A0A8S1XPS5"/>
<sequence length="249" mass="29242">MSLTLPITNNQQYVSSGIRIGRPNENQQVQLEVSNDKVIFIANVKRDLDNMINIGPLFHQAILVVTSNTDTTSIDNNMKYHIVEYMKLDKGQSEVRCYQININIKNNPRYLEDLREFQDEQYNWKVMQNSWWDSKKKFQVNGNILVSHIKNLMTMNANYQGNYHLVNNNCQTVASVTTQQLFDLINRNQRGIWNLINRFVGGYIIQPIIDIVMRIPQLFIKLLKILKYVVKVIPGYLKDKIVRLFQQIY</sequence>
<keyword evidence="2" id="KW-1185">Reference proteome</keyword>
<evidence type="ECO:0000313" key="1">
    <source>
        <dbReference type="EMBL" id="CAD8202668.1"/>
    </source>
</evidence>
<evidence type="ECO:0000313" key="2">
    <source>
        <dbReference type="Proteomes" id="UP000689195"/>
    </source>
</evidence>
<protein>
    <submittedName>
        <fullName evidence="1">Uncharacterized protein</fullName>
    </submittedName>
</protein>
<name>A0A8S1XPS5_9CILI</name>
<dbReference type="EMBL" id="CAJJDO010000131">
    <property type="protein sequence ID" value="CAD8202668.1"/>
    <property type="molecule type" value="Genomic_DNA"/>
</dbReference>
<reference evidence="1" key="1">
    <citation type="submission" date="2021-01" db="EMBL/GenBank/DDBJ databases">
        <authorList>
            <consortium name="Genoscope - CEA"/>
            <person name="William W."/>
        </authorList>
    </citation>
    <scope>NUCLEOTIDE SEQUENCE</scope>
</reference>
<comment type="caution">
    <text evidence="1">The sequence shown here is derived from an EMBL/GenBank/DDBJ whole genome shotgun (WGS) entry which is preliminary data.</text>
</comment>